<dbReference type="GO" id="GO:0004518">
    <property type="term" value="F:nuclease activity"/>
    <property type="evidence" value="ECO:0007669"/>
    <property type="project" value="UniProtKB-KW"/>
</dbReference>
<name>A0A1G1W8B7_9BACT</name>
<keyword evidence="2" id="KW-0540">Nuclease</keyword>
<dbReference type="Proteomes" id="UP000178493">
    <property type="component" value="Unassembled WGS sequence"/>
</dbReference>
<comment type="cofactor">
    <cofactor evidence="1">
        <name>Mg(2+)</name>
        <dbReference type="ChEBI" id="CHEBI:18420"/>
    </cofactor>
</comment>
<dbReference type="AlphaFoldDB" id="A0A1G1W8B7"/>
<evidence type="ECO:0000256" key="5">
    <source>
        <dbReference type="SAM" id="Phobius"/>
    </source>
</evidence>
<organism evidence="7 8">
    <name type="scientific">Candidatus Woykebacteria bacterium GWB1_45_5</name>
    <dbReference type="NCBI Taxonomy" id="1802592"/>
    <lineage>
        <taxon>Bacteria</taxon>
        <taxon>Candidatus Woykeibacteriota</taxon>
    </lineage>
</organism>
<keyword evidence="5" id="KW-1133">Transmembrane helix</keyword>
<protein>
    <recommendedName>
        <fullName evidence="6">TRAM domain-containing protein</fullName>
    </recommendedName>
</protein>
<dbReference type="InterPro" id="IPR002716">
    <property type="entry name" value="PIN_dom"/>
</dbReference>
<dbReference type="InterPro" id="IPR052041">
    <property type="entry name" value="Nucleic_acid_metab_PIN/TRAM"/>
</dbReference>
<evidence type="ECO:0000256" key="2">
    <source>
        <dbReference type="ARBA" id="ARBA00022722"/>
    </source>
</evidence>
<dbReference type="Gene3D" id="3.40.50.1010">
    <property type="entry name" value="5'-nuclease"/>
    <property type="match status" value="1"/>
</dbReference>
<feature type="domain" description="TRAM" evidence="6">
    <location>
        <begin position="232"/>
        <end position="293"/>
    </location>
</feature>
<evidence type="ECO:0000313" key="8">
    <source>
        <dbReference type="Proteomes" id="UP000178493"/>
    </source>
</evidence>
<sequence>MKLQVLIRPVLGIIFAAIGFALANRFLNIPGQGVRTGAYAVSVVVFGAAGIFIVPVVSVWLRQATGAFAQRIATEVISQLRLPRLPGGGKKENKKKEEPRYVNPIVVDTSSLIDGRIADAVEAGFLYGTLIVPSFILSELQHIADASDALRRGRGRRGLEILENLKKSKQIKTLVYQGDSLAGKNIDEKLLRLAKSLKGKILTTDFNLNKVATVSGVKILNVNELVNALKTTLLPGEQVEVKVIQEGKEKSQGVGYLSDGTMIVVENGASFVGKSVKATVSRVLQTVAGRMIFVQANDQQKS</sequence>
<evidence type="ECO:0000259" key="6">
    <source>
        <dbReference type="PROSITE" id="PS50926"/>
    </source>
</evidence>
<dbReference type="CDD" id="cd09877">
    <property type="entry name" value="PIN_YacL-like"/>
    <property type="match status" value="1"/>
</dbReference>
<dbReference type="EMBL" id="MHCO01000025">
    <property type="protein sequence ID" value="OGY23918.1"/>
    <property type="molecule type" value="Genomic_DNA"/>
</dbReference>
<dbReference type="PANTHER" id="PTHR11603">
    <property type="entry name" value="AAA FAMILY ATPASE"/>
    <property type="match status" value="1"/>
</dbReference>
<feature type="transmembrane region" description="Helical" evidence="5">
    <location>
        <begin position="6"/>
        <end position="27"/>
    </location>
</feature>
<keyword evidence="5" id="KW-0812">Transmembrane</keyword>
<reference evidence="7 8" key="1">
    <citation type="journal article" date="2016" name="Nat. Commun.">
        <title>Thousands of microbial genomes shed light on interconnected biogeochemical processes in an aquifer system.</title>
        <authorList>
            <person name="Anantharaman K."/>
            <person name="Brown C.T."/>
            <person name="Hug L.A."/>
            <person name="Sharon I."/>
            <person name="Castelle C.J."/>
            <person name="Probst A.J."/>
            <person name="Thomas B.C."/>
            <person name="Singh A."/>
            <person name="Wilkins M.J."/>
            <person name="Karaoz U."/>
            <person name="Brodie E.L."/>
            <person name="Williams K.H."/>
            <person name="Hubbard S.S."/>
            <person name="Banfield J.F."/>
        </authorList>
    </citation>
    <scope>NUCLEOTIDE SEQUENCE [LARGE SCALE GENOMIC DNA]</scope>
</reference>
<gene>
    <name evidence="7" type="ORF">A2126_04985</name>
</gene>
<keyword evidence="5" id="KW-0472">Membrane</keyword>
<dbReference type="GO" id="GO:0016787">
    <property type="term" value="F:hydrolase activity"/>
    <property type="evidence" value="ECO:0007669"/>
    <property type="project" value="UniProtKB-KW"/>
</dbReference>
<keyword evidence="3" id="KW-0378">Hydrolase</keyword>
<accession>A0A1G1W8B7</accession>
<dbReference type="PANTHER" id="PTHR11603:SF147">
    <property type="entry name" value="MEMBRANE PROTEIN"/>
    <property type="match status" value="1"/>
</dbReference>
<evidence type="ECO:0000256" key="3">
    <source>
        <dbReference type="ARBA" id="ARBA00022801"/>
    </source>
</evidence>
<dbReference type="SMART" id="SM00670">
    <property type="entry name" value="PINc"/>
    <property type="match status" value="1"/>
</dbReference>
<proteinExistence type="predicted"/>
<evidence type="ECO:0000313" key="7">
    <source>
        <dbReference type="EMBL" id="OGY23918.1"/>
    </source>
</evidence>
<evidence type="ECO:0000256" key="4">
    <source>
        <dbReference type="ARBA" id="ARBA00022842"/>
    </source>
</evidence>
<dbReference type="InterPro" id="IPR029060">
    <property type="entry name" value="PIN-like_dom_sf"/>
</dbReference>
<keyword evidence="4" id="KW-0460">Magnesium</keyword>
<dbReference type="PROSITE" id="PS50926">
    <property type="entry name" value="TRAM"/>
    <property type="match status" value="1"/>
</dbReference>
<dbReference type="SUPFAM" id="SSF88723">
    <property type="entry name" value="PIN domain-like"/>
    <property type="match status" value="1"/>
</dbReference>
<dbReference type="InterPro" id="IPR002792">
    <property type="entry name" value="TRAM_dom"/>
</dbReference>
<evidence type="ECO:0000256" key="1">
    <source>
        <dbReference type="ARBA" id="ARBA00001946"/>
    </source>
</evidence>
<dbReference type="Pfam" id="PF01938">
    <property type="entry name" value="TRAM"/>
    <property type="match status" value="1"/>
</dbReference>
<feature type="transmembrane region" description="Helical" evidence="5">
    <location>
        <begin position="39"/>
        <end position="61"/>
    </location>
</feature>
<comment type="caution">
    <text evidence="7">The sequence shown here is derived from an EMBL/GenBank/DDBJ whole genome shotgun (WGS) entry which is preliminary data.</text>
</comment>